<comment type="subcellular location">
    <subcellularLocation>
        <location evidence="1">Cell membrane</location>
        <topology evidence="1">Peripheral membrane protein</topology>
        <orientation evidence="1">Cytoplasmic side</orientation>
    </subcellularLocation>
</comment>
<dbReference type="EMBL" id="OBQD01000005">
    <property type="protein sequence ID" value="SOC38886.1"/>
    <property type="molecule type" value="Genomic_DNA"/>
</dbReference>
<keyword evidence="1" id="KW-0472">Membrane</keyword>
<dbReference type="PANTHER" id="PTHR33383">
    <property type="entry name" value="MEMBRANE PROTEIN INSERTION EFFICIENCY FACTOR-RELATED"/>
    <property type="match status" value="1"/>
</dbReference>
<organism evidence="2 3">
    <name type="scientific">Rhizobium subbaraonis</name>
    <dbReference type="NCBI Taxonomy" id="908946"/>
    <lineage>
        <taxon>Bacteria</taxon>
        <taxon>Pseudomonadati</taxon>
        <taxon>Pseudomonadota</taxon>
        <taxon>Alphaproteobacteria</taxon>
        <taxon>Hyphomicrobiales</taxon>
        <taxon>Rhizobiaceae</taxon>
        <taxon>Rhizobium/Agrobacterium group</taxon>
        <taxon>Rhizobium</taxon>
    </lineage>
</organism>
<keyword evidence="3" id="KW-1185">Reference proteome</keyword>
<dbReference type="PANTHER" id="PTHR33383:SF1">
    <property type="entry name" value="MEMBRANE PROTEIN INSERTION EFFICIENCY FACTOR-RELATED"/>
    <property type="match status" value="1"/>
</dbReference>
<comment type="function">
    <text evidence="1">Could be involved in insertion of integral membrane proteins into the membrane.</text>
</comment>
<dbReference type="AlphaFoldDB" id="A0A285UE75"/>
<evidence type="ECO:0000313" key="2">
    <source>
        <dbReference type="EMBL" id="SOC38886.1"/>
    </source>
</evidence>
<dbReference type="RefSeq" id="WP_407071907.1">
    <property type="nucleotide sequence ID" value="NZ_OBQD01000005.1"/>
</dbReference>
<sequence length="152" mass="16773">MCVFCSIEREAPPGKMASIAPASGQGAGDEPQVDSVKAGVRAQRKSRNWSGPFDRTPGRLFGLGLIRLYQLTLSGFIGNSCRHLPTCSEYGYESVARHGLWSGGWMTLFRVVRCGPGGTSGFDPVPERLERGAWRAPWKLWRLSSRDKRDTT</sequence>
<evidence type="ECO:0000256" key="1">
    <source>
        <dbReference type="HAMAP-Rule" id="MF_00386"/>
    </source>
</evidence>
<evidence type="ECO:0000313" key="3">
    <source>
        <dbReference type="Proteomes" id="UP000219167"/>
    </source>
</evidence>
<protein>
    <recommendedName>
        <fullName evidence="1">Putative membrane protein insertion efficiency factor</fullName>
    </recommendedName>
</protein>
<accession>A0A285UE75</accession>
<dbReference type="NCBIfam" id="TIGR00278">
    <property type="entry name" value="membrane protein insertion efficiency factor YidD"/>
    <property type="match status" value="1"/>
</dbReference>
<comment type="similarity">
    <text evidence="1">Belongs to the UPF0161 family.</text>
</comment>
<gene>
    <name evidence="2" type="ORF">SAMN05892877_105312</name>
</gene>
<name>A0A285UE75_9HYPH</name>
<dbReference type="Pfam" id="PF01809">
    <property type="entry name" value="YidD"/>
    <property type="match status" value="1"/>
</dbReference>
<reference evidence="2 3" key="1">
    <citation type="submission" date="2017-08" db="EMBL/GenBank/DDBJ databases">
        <authorList>
            <person name="de Groot N.N."/>
        </authorList>
    </citation>
    <scope>NUCLEOTIDE SEQUENCE [LARGE SCALE GENOMIC DNA]</scope>
    <source>
        <strain evidence="2 3">JC85</strain>
    </source>
</reference>
<dbReference type="InterPro" id="IPR002696">
    <property type="entry name" value="Membr_insert_effic_factor_YidD"/>
</dbReference>
<dbReference type="GO" id="GO:0005886">
    <property type="term" value="C:plasma membrane"/>
    <property type="evidence" value="ECO:0007669"/>
    <property type="project" value="UniProtKB-SubCell"/>
</dbReference>
<dbReference type="SMART" id="SM01234">
    <property type="entry name" value="Haemolytic"/>
    <property type="match status" value="1"/>
</dbReference>
<proteinExistence type="inferred from homology"/>
<dbReference type="Proteomes" id="UP000219167">
    <property type="component" value="Unassembled WGS sequence"/>
</dbReference>
<keyword evidence="1" id="KW-1003">Cell membrane</keyword>
<dbReference type="HAMAP" id="MF_00386">
    <property type="entry name" value="UPF0161_YidD"/>
    <property type="match status" value="1"/>
</dbReference>